<feature type="compositionally biased region" description="Basic residues" evidence="1">
    <location>
        <begin position="93"/>
        <end position="112"/>
    </location>
</feature>
<proteinExistence type="predicted"/>
<dbReference type="RefSeq" id="WP_229882033.1">
    <property type="nucleotide sequence ID" value="NZ_BMVG01000018.1"/>
</dbReference>
<dbReference type="AlphaFoldDB" id="A0A918YLZ1"/>
<dbReference type="EMBL" id="BMVG01000018">
    <property type="protein sequence ID" value="GHE08867.1"/>
    <property type="molecule type" value="Genomic_DNA"/>
</dbReference>
<feature type="region of interest" description="Disordered" evidence="1">
    <location>
        <begin position="87"/>
        <end position="134"/>
    </location>
</feature>
<dbReference type="Proteomes" id="UP000655443">
    <property type="component" value="Unassembled WGS sequence"/>
</dbReference>
<organism evidence="2 3">
    <name type="scientific">Streptomyces alanosinicus</name>
    <dbReference type="NCBI Taxonomy" id="68171"/>
    <lineage>
        <taxon>Bacteria</taxon>
        <taxon>Bacillati</taxon>
        <taxon>Actinomycetota</taxon>
        <taxon>Actinomycetes</taxon>
        <taxon>Kitasatosporales</taxon>
        <taxon>Streptomycetaceae</taxon>
        <taxon>Streptomyces</taxon>
    </lineage>
</organism>
<sequence length="199" mass="22096">MPSADSSARRPEVLCDASDLTVSARVKWSGDKAPWQRIFDLDTDTTKYLFTTPCNGSVLRTAVTTGGGGAQAQVSGYARLCAAVRRRLTDGHRHPRHRRPPGHHVPRRRGSLLRRDDRQRQEPPGRFGHSGRLSLAGGINKVTVTLKKRQNTITFRSAELPNFDGTGYASDTFPGVLRRSRDAPLIDRITLAPHPREVR</sequence>
<feature type="compositionally biased region" description="Basic and acidic residues" evidence="1">
    <location>
        <begin position="113"/>
        <end position="123"/>
    </location>
</feature>
<evidence type="ECO:0000313" key="2">
    <source>
        <dbReference type="EMBL" id="GHE08867.1"/>
    </source>
</evidence>
<gene>
    <name evidence="2" type="ORF">GCM10010339_59170</name>
</gene>
<evidence type="ECO:0000313" key="3">
    <source>
        <dbReference type="Proteomes" id="UP000655443"/>
    </source>
</evidence>
<reference evidence="2" key="1">
    <citation type="journal article" date="2014" name="Int. J. Syst. Evol. Microbiol.">
        <title>Complete genome sequence of Corynebacterium casei LMG S-19264T (=DSM 44701T), isolated from a smear-ripened cheese.</title>
        <authorList>
            <consortium name="US DOE Joint Genome Institute (JGI-PGF)"/>
            <person name="Walter F."/>
            <person name="Albersmeier A."/>
            <person name="Kalinowski J."/>
            <person name="Ruckert C."/>
        </authorList>
    </citation>
    <scope>NUCLEOTIDE SEQUENCE</scope>
    <source>
        <strain evidence="2">JCM 4714</strain>
    </source>
</reference>
<keyword evidence="3" id="KW-1185">Reference proteome</keyword>
<name>A0A918YLZ1_9ACTN</name>
<protein>
    <submittedName>
        <fullName evidence="2">Uncharacterized protein</fullName>
    </submittedName>
</protein>
<evidence type="ECO:0000256" key="1">
    <source>
        <dbReference type="SAM" id="MobiDB-lite"/>
    </source>
</evidence>
<comment type="caution">
    <text evidence="2">The sequence shown here is derived from an EMBL/GenBank/DDBJ whole genome shotgun (WGS) entry which is preliminary data.</text>
</comment>
<accession>A0A918YLZ1</accession>
<reference evidence="2" key="2">
    <citation type="submission" date="2020-09" db="EMBL/GenBank/DDBJ databases">
        <authorList>
            <person name="Sun Q."/>
            <person name="Ohkuma M."/>
        </authorList>
    </citation>
    <scope>NUCLEOTIDE SEQUENCE</scope>
    <source>
        <strain evidence="2">JCM 4714</strain>
    </source>
</reference>